<dbReference type="OrthoDB" id="9795089at2"/>
<evidence type="ECO:0000313" key="5">
    <source>
        <dbReference type="Proteomes" id="UP000244915"/>
    </source>
</evidence>
<comment type="similarity">
    <text evidence="1">Belongs to the PrpD family.</text>
</comment>
<dbReference type="SUPFAM" id="SSF103378">
    <property type="entry name" value="2-methylcitrate dehydratase PrpD"/>
    <property type="match status" value="1"/>
</dbReference>
<dbReference type="InterPro" id="IPR005656">
    <property type="entry name" value="MmgE_PrpD"/>
</dbReference>
<evidence type="ECO:0000259" key="2">
    <source>
        <dbReference type="Pfam" id="PF03972"/>
    </source>
</evidence>
<accession>A0A2U8HJ28</accession>
<evidence type="ECO:0000256" key="1">
    <source>
        <dbReference type="ARBA" id="ARBA00006174"/>
    </source>
</evidence>
<gene>
    <name evidence="4" type="ORF">CEW88_18785</name>
</gene>
<dbReference type="InterPro" id="IPR036148">
    <property type="entry name" value="MmgE/PrpD_sf"/>
</dbReference>
<dbReference type="Gene3D" id="3.30.1330.120">
    <property type="entry name" value="2-methylcitrate dehydratase PrpD"/>
    <property type="match status" value="1"/>
</dbReference>
<dbReference type="PANTHER" id="PTHR16943:SF8">
    <property type="entry name" value="2-METHYLCITRATE DEHYDRATASE"/>
    <property type="match status" value="1"/>
</dbReference>
<dbReference type="Gene3D" id="1.10.4100.10">
    <property type="entry name" value="2-methylcitrate dehydratase PrpD"/>
    <property type="match status" value="1"/>
</dbReference>
<feature type="domain" description="MmgE/PrpD C-terminal" evidence="3">
    <location>
        <begin position="274"/>
        <end position="439"/>
    </location>
</feature>
<dbReference type="AlphaFoldDB" id="A0A2U8HJ28"/>
<dbReference type="InterPro" id="IPR042188">
    <property type="entry name" value="MmgE/PrpD_sf_2"/>
</dbReference>
<name>A0A2U8HJ28_9RHOB</name>
<dbReference type="InterPro" id="IPR045336">
    <property type="entry name" value="MmgE_PrpD_N"/>
</dbReference>
<organism evidence="4 5">
    <name type="scientific">Alloyangia pacifica</name>
    <dbReference type="NCBI Taxonomy" id="311180"/>
    <lineage>
        <taxon>Bacteria</taxon>
        <taxon>Pseudomonadati</taxon>
        <taxon>Pseudomonadota</taxon>
        <taxon>Alphaproteobacteria</taxon>
        <taxon>Rhodobacterales</taxon>
        <taxon>Roseobacteraceae</taxon>
        <taxon>Alloyangia</taxon>
    </lineage>
</organism>
<protein>
    <submittedName>
        <fullName evidence="4">2-methylcitrate dehydratase</fullName>
    </submittedName>
</protein>
<reference evidence="4 5" key="1">
    <citation type="submission" date="2017-06" db="EMBL/GenBank/DDBJ databases">
        <title>Yangia sp. YSBP01 complete genome sequence.</title>
        <authorList>
            <person name="Woo J.-H."/>
            <person name="Kim H.-S."/>
        </authorList>
    </citation>
    <scope>NUCLEOTIDE SEQUENCE [LARGE SCALE GENOMIC DNA]</scope>
    <source>
        <strain evidence="4 5">YSBP01</strain>
    </source>
</reference>
<dbReference type="InterPro" id="IPR042183">
    <property type="entry name" value="MmgE/PrpD_sf_1"/>
</dbReference>
<dbReference type="PANTHER" id="PTHR16943">
    <property type="entry name" value="2-METHYLCITRATE DEHYDRATASE-RELATED"/>
    <property type="match status" value="1"/>
</dbReference>
<dbReference type="EMBL" id="CP022190">
    <property type="protein sequence ID" value="AWI85731.1"/>
    <property type="molecule type" value="Genomic_DNA"/>
</dbReference>
<proteinExistence type="inferred from homology"/>
<dbReference type="GO" id="GO:0016829">
    <property type="term" value="F:lyase activity"/>
    <property type="evidence" value="ECO:0007669"/>
    <property type="project" value="InterPro"/>
</dbReference>
<dbReference type="Pfam" id="PF19305">
    <property type="entry name" value="MmgE_PrpD_C"/>
    <property type="match status" value="1"/>
</dbReference>
<dbReference type="InterPro" id="IPR045337">
    <property type="entry name" value="MmgE_PrpD_C"/>
</dbReference>
<dbReference type="KEGG" id="ypac:CEW88_18785"/>
<sequence length="456" mass="47944">MDQAATVSSRDYQAPYEIVGELARYVVQARDAAVPSAAKDPALQCIFDLIVASIVGFSDPGPTSLRQAAVELYAPGHATIWFADQTRSAIGAAWANSSAAAAKDLDDGNRFAAGHPGAAIIPAALATAQEVGATLDQTLAAIVLGYEVAVTVGSARTTYGSSGTWTPFGVVATVAALRGTPLGAIEHALAIVGESAPNQSFAGGPSPRIPHPEGASIKEGIPWGVVTGMTAVVMAEAGHTGPRNILDSRRHYVFPEDLRLGAALHICQTYFKPYACCRHIHAPLAALHQVMADHGVSGAEIDAIHVETHPPALRISNKADPVNLVDVQYSIPFDLALSALHGPEMLTPVTEASLSLPGVRELARKVTLEASDAFAESYPNEILGRVTLTCGDRVLTSAPTPPEGEPLMSWQELDTKFRRATRLALQMDRQQAILGAIASLKAGEMRPLLSQLSTPL</sequence>
<dbReference type="Proteomes" id="UP000244915">
    <property type="component" value="Chromosome 2"/>
</dbReference>
<feature type="domain" description="MmgE/PrpD N-terminal" evidence="2">
    <location>
        <begin position="21"/>
        <end position="249"/>
    </location>
</feature>
<evidence type="ECO:0000259" key="3">
    <source>
        <dbReference type="Pfam" id="PF19305"/>
    </source>
</evidence>
<dbReference type="Pfam" id="PF03972">
    <property type="entry name" value="MmgE_PrpD_N"/>
    <property type="match status" value="1"/>
</dbReference>
<evidence type="ECO:0000313" key="4">
    <source>
        <dbReference type="EMBL" id="AWI85731.1"/>
    </source>
</evidence>